<sequence>MRVERRKIGSSLGWASSKGIGDIDDPGEDKLLDEKEEDDVGDEFGEVGELSSFQEEVDTGELIEVAEVELDKVDEDVEDVGLGLGESGSLSLDGSAGVSVAASASRDQVSFKKSSSKPAG</sequence>
<gene>
    <name evidence="1" type="ORF">LTRI10_LOCUS53016</name>
</gene>
<dbReference type="Proteomes" id="UP001497516">
    <property type="component" value="Chromosome 9"/>
</dbReference>
<keyword evidence="2" id="KW-1185">Reference proteome</keyword>
<protein>
    <submittedName>
        <fullName evidence="1">Uncharacterized protein</fullName>
    </submittedName>
</protein>
<name>A0AAV2GW41_9ROSI</name>
<dbReference type="AlphaFoldDB" id="A0AAV2GW41"/>
<evidence type="ECO:0000313" key="2">
    <source>
        <dbReference type="Proteomes" id="UP001497516"/>
    </source>
</evidence>
<dbReference type="EMBL" id="OZ034822">
    <property type="protein sequence ID" value="CAL1413813.1"/>
    <property type="molecule type" value="Genomic_DNA"/>
</dbReference>
<organism evidence="1 2">
    <name type="scientific">Linum trigynum</name>
    <dbReference type="NCBI Taxonomy" id="586398"/>
    <lineage>
        <taxon>Eukaryota</taxon>
        <taxon>Viridiplantae</taxon>
        <taxon>Streptophyta</taxon>
        <taxon>Embryophyta</taxon>
        <taxon>Tracheophyta</taxon>
        <taxon>Spermatophyta</taxon>
        <taxon>Magnoliopsida</taxon>
        <taxon>eudicotyledons</taxon>
        <taxon>Gunneridae</taxon>
        <taxon>Pentapetalae</taxon>
        <taxon>rosids</taxon>
        <taxon>fabids</taxon>
        <taxon>Malpighiales</taxon>
        <taxon>Linaceae</taxon>
        <taxon>Linum</taxon>
    </lineage>
</organism>
<accession>A0AAV2GW41</accession>
<evidence type="ECO:0000313" key="1">
    <source>
        <dbReference type="EMBL" id="CAL1413813.1"/>
    </source>
</evidence>
<reference evidence="1 2" key="1">
    <citation type="submission" date="2024-04" db="EMBL/GenBank/DDBJ databases">
        <authorList>
            <person name="Fracassetti M."/>
        </authorList>
    </citation>
    <scope>NUCLEOTIDE SEQUENCE [LARGE SCALE GENOMIC DNA]</scope>
</reference>
<proteinExistence type="predicted"/>